<dbReference type="InterPro" id="IPR006204">
    <property type="entry name" value="GHMP_kinase_N_dom"/>
</dbReference>
<proteinExistence type="inferred from homology"/>
<dbReference type="eggNOG" id="COG1947">
    <property type="taxonomic scope" value="Bacteria"/>
</dbReference>
<dbReference type="EMBL" id="JGYV01000021">
    <property type="protein sequence ID" value="KFI60258.1"/>
    <property type="molecule type" value="Genomic_DNA"/>
</dbReference>
<dbReference type="Pfam" id="PF00288">
    <property type="entry name" value="GHMP_kinases_N"/>
    <property type="match status" value="1"/>
</dbReference>
<dbReference type="Gene3D" id="3.30.70.890">
    <property type="entry name" value="GHMP kinase, C-terminal domain"/>
    <property type="match status" value="1"/>
</dbReference>
<evidence type="ECO:0000256" key="5">
    <source>
        <dbReference type="ARBA" id="ARBA00022741"/>
    </source>
</evidence>
<dbReference type="SUPFAM" id="SSF54211">
    <property type="entry name" value="Ribosomal protein S5 domain 2-like"/>
    <property type="match status" value="1"/>
</dbReference>
<feature type="active site" evidence="9">
    <location>
        <position position="149"/>
    </location>
</feature>
<comment type="caution">
    <text evidence="9">Lacks conserved residue(s) required for the propagation of feature annotation.</text>
</comment>
<dbReference type="PANTHER" id="PTHR43527">
    <property type="entry name" value="4-DIPHOSPHOCYTIDYL-2-C-METHYL-D-ERYTHRITOL KINASE, CHLOROPLASTIC"/>
    <property type="match status" value="1"/>
</dbReference>
<gene>
    <name evidence="9" type="primary">ispE</name>
    <name evidence="12" type="ORF">BCUN_1422</name>
</gene>
<evidence type="ECO:0000256" key="2">
    <source>
        <dbReference type="ARBA" id="ARBA00012052"/>
    </source>
</evidence>
<dbReference type="Pfam" id="PF08544">
    <property type="entry name" value="GHMP_kinases_C"/>
    <property type="match status" value="1"/>
</dbReference>
<dbReference type="InterPro" id="IPR020568">
    <property type="entry name" value="Ribosomal_Su5_D2-typ_SF"/>
</dbReference>
<dbReference type="GO" id="GO:0016114">
    <property type="term" value="P:terpenoid biosynthetic process"/>
    <property type="evidence" value="ECO:0007669"/>
    <property type="project" value="InterPro"/>
</dbReference>
<organism evidence="12 13">
    <name type="scientific">Bifidobacterium cuniculi</name>
    <dbReference type="NCBI Taxonomy" id="1688"/>
    <lineage>
        <taxon>Bacteria</taxon>
        <taxon>Bacillati</taxon>
        <taxon>Actinomycetota</taxon>
        <taxon>Actinomycetes</taxon>
        <taxon>Bifidobacteriales</taxon>
        <taxon>Bifidobacteriaceae</taxon>
        <taxon>Bifidobacterium</taxon>
    </lineage>
</organism>
<evidence type="ECO:0000259" key="10">
    <source>
        <dbReference type="Pfam" id="PF00288"/>
    </source>
</evidence>
<dbReference type="SUPFAM" id="SSF55060">
    <property type="entry name" value="GHMP Kinase, C-terminal domain"/>
    <property type="match status" value="1"/>
</dbReference>
<keyword evidence="7 9" id="KW-0067">ATP-binding</keyword>
<comment type="pathway">
    <text evidence="9">Isoprenoid biosynthesis; isopentenyl diphosphate biosynthesis via DXP pathway; isopentenyl diphosphate from 1-deoxy-D-xylulose 5-phosphate: step 3/6.</text>
</comment>
<accession>A0A087ANA8</accession>
<evidence type="ECO:0000313" key="12">
    <source>
        <dbReference type="EMBL" id="KFI60258.1"/>
    </source>
</evidence>
<evidence type="ECO:0000256" key="1">
    <source>
        <dbReference type="ARBA" id="ARBA00009684"/>
    </source>
</evidence>
<comment type="function">
    <text evidence="9">Catalyzes the phosphorylation of the position 2 hydroxy group of 4-diphosphocytidyl-2C-methyl-D-erythritol.</text>
</comment>
<dbReference type="InterPro" id="IPR013750">
    <property type="entry name" value="GHMP_kinase_C_dom"/>
</dbReference>
<dbReference type="UniPathway" id="UPA00056">
    <property type="reaction ID" value="UER00094"/>
</dbReference>
<evidence type="ECO:0000313" key="13">
    <source>
        <dbReference type="Proteomes" id="UP000029067"/>
    </source>
</evidence>
<dbReference type="InterPro" id="IPR014721">
    <property type="entry name" value="Ribsml_uS5_D2-typ_fold_subgr"/>
</dbReference>
<dbReference type="PANTHER" id="PTHR43527:SF2">
    <property type="entry name" value="4-DIPHOSPHOCYTIDYL-2-C-METHYL-D-ERYTHRITOL KINASE, CHLOROPLASTIC"/>
    <property type="match status" value="1"/>
</dbReference>
<evidence type="ECO:0000256" key="8">
    <source>
        <dbReference type="ARBA" id="ARBA00032554"/>
    </source>
</evidence>
<reference evidence="12 13" key="1">
    <citation type="submission" date="2014-03" db="EMBL/GenBank/DDBJ databases">
        <title>Genomics of Bifidobacteria.</title>
        <authorList>
            <person name="Ventura M."/>
            <person name="Milani C."/>
            <person name="Lugli G.A."/>
        </authorList>
    </citation>
    <scope>NUCLEOTIDE SEQUENCE [LARGE SCALE GENOMIC DNA]</scope>
    <source>
        <strain evidence="12 13">LMG 10738</strain>
    </source>
</reference>
<evidence type="ECO:0000256" key="4">
    <source>
        <dbReference type="ARBA" id="ARBA00022679"/>
    </source>
</evidence>
<keyword evidence="13" id="KW-1185">Reference proteome</keyword>
<evidence type="ECO:0000256" key="3">
    <source>
        <dbReference type="ARBA" id="ARBA00017473"/>
    </source>
</evidence>
<dbReference type="GO" id="GO:0005524">
    <property type="term" value="F:ATP binding"/>
    <property type="evidence" value="ECO:0007669"/>
    <property type="project" value="UniProtKB-UniRule"/>
</dbReference>
<dbReference type="HAMAP" id="MF_00061">
    <property type="entry name" value="IspE"/>
    <property type="match status" value="1"/>
</dbReference>
<dbReference type="STRING" id="1688.BCUN_1422"/>
<dbReference type="AlphaFoldDB" id="A0A087ANA8"/>
<dbReference type="PIRSF" id="PIRSF010376">
    <property type="entry name" value="IspE"/>
    <property type="match status" value="1"/>
</dbReference>
<keyword evidence="5 9" id="KW-0547">Nucleotide-binding</keyword>
<feature type="domain" description="GHMP kinase C-terminal" evidence="11">
    <location>
        <begin position="218"/>
        <end position="277"/>
    </location>
</feature>
<dbReference type="GO" id="GO:0019288">
    <property type="term" value="P:isopentenyl diphosphate biosynthetic process, methylerythritol 4-phosphate pathway"/>
    <property type="evidence" value="ECO:0007669"/>
    <property type="project" value="UniProtKB-UniRule"/>
</dbReference>
<sequence>MSGRSVAVDGPAKTNLTLRVGAPRPEWGDRHELDTVYCALGLYDTVTVTEREPGSGYRLDLAGTHLGDLASSNADLRDNHAIRALLAMAQATDRAPDVAVRIDKRIPVAAGLGGGSVDAGATILALDALWELDWPRERLCEVAATLGADMPFCVMGGYAHGTGYGEQVTMLSAQDPTVAALAADGYAGVAMIGAYQAQLGTPEVYATFDVVGGDDRSRNDLQPAAVSLHPRSGQAIDAALQAGATQAFVSGSGPSVVAFAPDEDGARRIADAWTRTGAVDRMFQAGVGATPILRRPAA</sequence>
<keyword evidence="4 9" id="KW-0808">Transferase</keyword>
<comment type="caution">
    <text evidence="12">The sequence shown here is derived from an EMBL/GenBank/DDBJ whole genome shotgun (WGS) entry which is preliminary data.</text>
</comment>
<dbReference type="InterPro" id="IPR036554">
    <property type="entry name" value="GHMP_kinase_C_sf"/>
</dbReference>
<evidence type="ECO:0000256" key="7">
    <source>
        <dbReference type="ARBA" id="ARBA00022840"/>
    </source>
</evidence>
<comment type="similarity">
    <text evidence="1 9">Belongs to the GHMP kinase family. IspE subfamily.</text>
</comment>
<dbReference type="Proteomes" id="UP000029067">
    <property type="component" value="Unassembled WGS sequence"/>
</dbReference>
<dbReference type="RefSeq" id="WP_033516926.1">
    <property type="nucleotide sequence ID" value="NZ_JGYV01000021.1"/>
</dbReference>
<dbReference type="OrthoDB" id="3173073at2"/>
<keyword evidence="9" id="KW-0414">Isoprene biosynthesis</keyword>
<comment type="catalytic activity">
    <reaction evidence="9">
        <text>4-CDP-2-C-methyl-D-erythritol + ATP = 4-CDP-2-C-methyl-D-erythritol 2-phosphate + ADP + H(+)</text>
        <dbReference type="Rhea" id="RHEA:18437"/>
        <dbReference type="ChEBI" id="CHEBI:15378"/>
        <dbReference type="ChEBI" id="CHEBI:30616"/>
        <dbReference type="ChEBI" id="CHEBI:57823"/>
        <dbReference type="ChEBI" id="CHEBI:57919"/>
        <dbReference type="ChEBI" id="CHEBI:456216"/>
        <dbReference type="EC" id="2.7.1.148"/>
    </reaction>
</comment>
<feature type="active site" evidence="9">
    <location>
        <position position="13"/>
    </location>
</feature>
<dbReference type="EC" id="2.7.1.148" evidence="2 9"/>
<name>A0A087ANA8_9BIFI</name>
<feature type="domain" description="GHMP kinase N-terminal" evidence="10">
    <location>
        <begin position="79"/>
        <end position="157"/>
    </location>
</feature>
<dbReference type="InterPro" id="IPR004424">
    <property type="entry name" value="IspE"/>
</dbReference>
<keyword evidence="6 9" id="KW-0418">Kinase</keyword>
<protein>
    <recommendedName>
        <fullName evidence="3 9">4-diphosphocytidyl-2-C-methyl-D-erythritol kinase</fullName>
        <shortName evidence="9">CMK</shortName>
        <ecNumber evidence="2 9">2.7.1.148</ecNumber>
    </recommendedName>
    <alternativeName>
        <fullName evidence="8 9">4-(cytidine-5'-diphospho)-2-C-methyl-D-erythritol kinase</fullName>
    </alternativeName>
</protein>
<dbReference type="Gene3D" id="3.30.230.10">
    <property type="match status" value="1"/>
</dbReference>
<evidence type="ECO:0000256" key="9">
    <source>
        <dbReference type="HAMAP-Rule" id="MF_00061"/>
    </source>
</evidence>
<evidence type="ECO:0000259" key="11">
    <source>
        <dbReference type="Pfam" id="PF08544"/>
    </source>
</evidence>
<evidence type="ECO:0000256" key="6">
    <source>
        <dbReference type="ARBA" id="ARBA00022777"/>
    </source>
</evidence>
<dbReference type="GO" id="GO:0050515">
    <property type="term" value="F:4-(cytidine 5'-diphospho)-2-C-methyl-D-erythritol kinase activity"/>
    <property type="evidence" value="ECO:0007669"/>
    <property type="project" value="UniProtKB-UniRule"/>
</dbReference>